<organism evidence="3 4">
    <name type="scientific">Nostocoides vanveenii</name>
    <dbReference type="NCBI Taxonomy" id="330835"/>
    <lineage>
        <taxon>Bacteria</taxon>
        <taxon>Bacillati</taxon>
        <taxon>Actinomycetota</taxon>
        <taxon>Actinomycetes</taxon>
        <taxon>Micrococcales</taxon>
        <taxon>Intrasporangiaceae</taxon>
        <taxon>Nostocoides</taxon>
    </lineage>
</organism>
<protein>
    <submittedName>
        <fullName evidence="3">LLM class flavin-dependent oxidoreductase</fullName>
    </submittedName>
</protein>
<reference evidence="3 4" key="1">
    <citation type="journal article" date="2019" name="Int. J. Syst. Evol. Microbiol.">
        <title>The Global Catalogue of Microorganisms (GCM) 10K type strain sequencing project: providing services to taxonomists for standard genome sequencing and annotation.</title>
        <authorList>
            <consortium name="The Broad Institute Genomics Platform"/>
            <consortium name="The Broad Institute Genome Sequencing Center for Infectious Disease"/>
            <person name="Wu L."/>
            <person name="Ma J."/>
        </authorList>
    </citation>
    <scope>NUCLEOTIDE SEQUENCE [LARGE SCALE GENOMIC DNA]</scope>
    <source>
        <strain evidence="3 4">JCM 15591</strain>
    </source>
</reference>
<keyword evidence="4" id="KW-1185">Reference proteome</keyword>
<evidence type="ECO:0000256" key="1">
    <source>
        <dbReference type="ARBA" id="ARBA00023002"/>
    </source>
</evidence>
<sequence>MVELGLIFPPDQPPEHLINVARAAEEAGLPELWLWEDCFAEGGISCAAAALAATDRLRVGIGLLPVPLRNVALMAMELATLERLHPGRLLPGIGHGVLGWMGQAGVRAASPLTLLREYGGALRALLDGESVTMTGRYVALDRVQLRHPTATRVPLLVGAEGPKTLALAGEIGDGVIFTGGTTPAQLRRGLTIAHEARTAAGILGPPDAIVFAAAHITAPAEQIAQAVTELADAGAHRVAVCALSPHGPPDGTLALVDFAATLRDVQTML</sequence>
<evidence type="ECO:0000313" key="3">
    <source>
        <dbReference type="EMBL" id="GAA1751573.1"/>
    </source>
</evidence>
<dbReference type="Proteomes" id="UP001501475">
    <property type="component" value="Unassembled WGS sequence"/>
</dbReference>
<proteinExistence type="predicted"/>
<dbReference type="PANTHER" id="PTHR43244">
    <property type="match status" value="1"/>
</dbReference>
<dbReference type="CDD" id="cd01097">
    <property type="entry name" value="Tetrahydromethanopterin_reductase"/>
    <property type="match status" value="1"/>
</dbReference>
<dbReference type="InterPro" id="IPR011251">
    <property type="entry name" value="Luciferase-like_dom"/>
</dbReference>
<feature type="domain" description="Luciferase-like" evidence="2">
    <location>
        <begin position="12"/>
        <end position="229"/>
    </location>
</feature>
<dbReference type="Gene3D" id="3.20.20.30">
    <property type="entry name" value="Luciferase-like domain"/>
    <property type="match status" value="1"/>
</dbReference>
<evidence type="ECO:0000313" key="4">
    <source>
        <dbReference type="Proteomes" id="UP001501475"/>
    </source>
</evidence>
<keyword evidence="1" id="KW-0560">Oxidoreductase</keyword>
<name>A0ABN2KC52_9MICO</name>
<dbReference type="PANTHER" id="PTHR43244:SF1">
    <property type="entry name" value="5,10-METHYLENETETRAHYDROMETHANOPTERIN REDUCTASE"/>
    <property type="match status" value="1"/>
</dbReference>
<dbReference type="InterPro" id="IPR036661">
    <property type="entry name" value="Luciferase-like_sf"/>
</dbReference>
<dbReference type="InterPro" id="IPR050564">
    <property type="entry name" value="F420-G6PD/mer"/>
</dbReference>
<accession>A0ABN2KC52</accession>
<dbReference type="RefSeq" id="WP_344062937.1">
    <property type="nucleotide sequence ID" value="NZ_BAAAPN010000025.1"/>
</dbReference>
<gene>
    <name evidence="3" type="ORF">GCM10009810_09840</name>
</gene>
<comment type="caution">
    <text evidence="3">The sequence shown here is derived from an EMBL/GenBank/DDBJ whole genome shotgun (WGS) entry which is preliminary data.</text>
</comment>
<evidence type="ECO:0000259" key="2">
    <source>
        <dbReference type="Pfam" id="PF00296"/>
    </source>
</evidence>
<dbReference type="EMBL" id="BAAAPN010000025">
    <property type="protein sequence ID" value="GAA1751573.1"/>
    <property type="molecule type" value="Genomic_DNA"/>
</dbReference>
<dbReference type="SUPFAM" id="SSF51679">
    <property type="entry name" value="Bacterial luciferase-like"/>
    <property type="match status" value="1"/>
</dbReference>
<dbReference type="Pfam" id="PF00296">
    <property type="entry name" value="Bac_luciferase"/>
    <property type="match status" value="1"/>
</dbReference>